<dbReference type="Pfam" id="PF13588">
    <property type="entry name" value="HSDR_N_2"/>
    <property type="match status" value="1"/>
</dbReference>
<dbReference type="OrthoDB" id="1751855at2"/>
<evidence type="ECO:0000259" key="1">
    <source>
        <dbReference type="Pfam" id="PF13588"/>
    </source>
</evidence>
<accession>A0A1H8IG85</accession>
<dbReference type="RefSeq" id="WP_091975629.1">
    <property type="nucleotide sequence ID" value="NZ_FODF01000008.1"/>
</dbReference>
<reference evidence="2 3" key="1">
    <citation type="submission" date="2016-10" db="EMBL/GenBank/DDBJ databases">
        <authorList>
            <person name="de Groot N.N."/>
        </authorList>
    </citation>
    <scope>NUCLEOTIDE SEQUENCE [LARGE SCALE GENOMIC DNA]</scope>
    <source>
        <strain evidence="2 3">Calf135</strain>
    </source>
</reference>
<dbReference type="STRING" id="215200.SAMN05216454_10817"/>
<sequence>MSKMDVKKRVIDYLIKELKVPENMIEEDVALSEYEEGIEGTMDITIVVEDSEDCLVPLMVIQCIDDDKELNEEEAEKYMDILETIDSATNVGRMILTNGDQMMYADWNGTELDEDDVLPTYEEMVKDFKDTEKEYMEYLEEYPDHVCDENCDHEH</sequence>
<gene>
    <name evidence="2" type="ORF">SAMN05216454_10817</name>
</gene>
<proteinExistence type="predicted"/>
<organism evidence="2 3">
    <name type="scientific">Peptostreptococcus russellii</name>
    <dbReference type="NCBI Taxonomy" id="215200"/>
    <lineage>
        <taxon>Bacteria</taxon>
        <taxon>Bacillati</taxon>
        <taxon>Bacillota</taxon>
        <taxon>Clostridia</taxon>
        <taxon>Peptostreptococcales</taxon>
        <taxon>Peptostreptococcaceae</taxon>
        <taxon>Peptostreptococcus</taxon>
    </lineage>
</organism>
<feature type="domain" description="Type I restriction enzyme R protein N-terminal" evidence="1">
    <location>
        <begin position="6"/>
        <end position="108"/>
    </location>
</feature>
<dbReference type="AlphaFoldDB" id="A0A1H8IG85"/>
<keyword evidence="3" id="KW-1185">Reference proteome</keyword>
<evidence type="ECO:0000313" key="3">
    <source>
        <dbReference type="Proteomes" id="UP000199512"/>
    </source>
</evidence>
<dbReference type="EMBL" id="FODF01000008">
    <property type="protein sequence ID" value="SEN67673.1"/>
    <property type="molecule type" value="Genomic_DNA"/>
</dbReference>
<evidence type="ECO:0000313" key="2">
    <source>
        <dbReference type="EMBL" id="SEN67673.1"/>
    </source>
</evidence>
<dbReference type="Proteomes" id="UP000199512">
    <property type="component" value="Unassembled WGS sequence"/>
</dbReference>
<dbReference type="InterPro" id="IPR029464">
    <property type="entry name" value="HSDR_N"/>
</dbReference>
<name>A0A1H8IG85_9FIRM</name>
<protein>
    <submittedName>
        <fullName evidence="2">Type I restriction enzyme R protein N terminus (HSDR_N)</fullName>
    </submittedName>
</protein>